<organism evidence="2">
    <name type="scientific">marine sediment metagenome</name>
    <dbReference type="NCBI Taxonomy" id="412755"/>
    <lineage>
        <taxon>unclassified sequences</taxon>
        <taxon>metagenomes</taxon>
        <taxon>ecological metagenomes</taxon>
    </lineage>
</organism>
<accession>X1HKV8</accession>
<feature type="transmembrane region" description="Helical" evidence="1">
    <location>
        <begin position="15"/>
        <end position="36"/>
    </location>
</feature>
<dbReference type="AlphaFoldDB" id="X1HKV8"/>
<keyword evidence="1" id="KW-0472">Membrane</keyword>
<evidence type="ECO:0000256" key="1">
    <source>
        <dbReference type="SAM" id="Phobius"/>
    </source>
</evidence>
<name>X1HKV8_9ZZZZ</name>
<evidence type="ECO:0000313" key="2">
    <source>
        <dbReference type="EMBL" id="GAH70107.1"/>
    </source>
</evidence>
<reference evidence="2" key="1">
    <citation type="journal article" date="2014" name="Front. Microbiol.">
        <title>High frequency of phylogenetically diverse reductive dehalogenase-homologous genes in deep subseafloor sedimentary metagenomes.</title>
        <authorList>
            <person name="Kawai M."/>
            <person name="Futagami T."/>
            <person name="Toyoda A."/>
            <person name="Takaki Y."/>
            <person name="Nishi S."/>
            <person name="Hori S."/>
            <person name="Arai W."/>
            <person name="Tsubouchi T."/>
            <person name="Morono Y."/>
            <person name="Uchiyama I."/>
            <person name="Ito T."/>
            <person name="Fujiyama A."/>
            <person name="Inagaki F."/>
            <person name="Takami H."/>
        </authorList>
    </citation>
    <scope>NUCLEOTIDE SEQUENCE</scope>
    <source>
        <strain evidence="2">Expedition CK06-06</strain>
    </source>
</reference>
<gene>
    <name evidence="2" type="ORF">S03H2_49146</name>
</gene>
<keyword evidence="1" id="KW-0812">Transmembrane</keyword>
<keyword evidence="1" id="KW-1133">Transmembrane helix</keyword>
<sequence>MWLKREEEESLKRNVLVRILIFLKNGGVYCYLGILLPDGVARSTS</sequence>
<dbReference type="EMBL" id="BARU01031038">
    <property type="protein sequence ID" value="GAH70107.1"/>
    <property type="molecule type" value="Genomic_DNA"/>
</dbReference>
<proteinExistence type="predicted"/>
<comment type="caution">
    <text evidence="2">The sequence shown here is derived from an EMBL/GenBank/DDBJ whole genome shotgun (WGS) entry which is preliminary data.</text>
</comment>
<protein>
    <submittedName>
        <fullName evidence="2">Uncharacterized protein</fullName>
    </submittedName>
</protein>